<dbReference type="GO" id="GO:0016836">
    <property type="term" value="F:hydro-lyase activity"/>
    <property type="evidence" value="ECO:0007669"/>
    <property type="project" value="UniProtKB-ARBA"/>
</dbReference>
<dbReference type="GO" id="GO:0006635">
    <property type="term" value="P:fatty acid beta-oxidation"/>
    <property type="evidence" value="ECO:0007669"/>
    <property type="project" value="TreeGrafter"/>
</dbReference>
<protein>
    <submittedName>
        <fullName evidence="3">Enoyl-CoA hydratase/isomerase (Crt)</fullName>
        <ecNumber evidence="3">4.2.1.55</ecNumber>
    </submittedName>
</protein>
<dbReference type="Pfam" id="PF00378">
    <property type="entry name" value="ECH_1"/>
    <property type="match status" value="1"/>
</dbReference>
<dbReference type="InterPro" id="IPR001753">
    <property type="entry name" value="Enoyl-CoA_hydra/iso"/>
</dbReference>
<dbReference type="PANTHER" id="PTHR11941">
    <property type="entry name" value="ENOYL-COA HYDRATASE-RELATED"/>
    <property type="match status" value="1"/>
</dbReference>
<dbReference type="Gene3D" id="3.90.226.10">
    <property type="entry name" value="2-enoyl-CoA Hydratase, Chain A, domain 1"/>
    <property type="match status" value="1"/>
</dbReference>
<accession>A0A075HE88</accession>
<dbReference type="SUPFAM" id="SSF52096">
    <property type="entry name" value="ClpP/crotonase"/>
    <property type="match status" value="1"/>
</dbReference>
<evidence type="ECO:0000256" key="1">
    <source>
        <dbReference type="ARBA" id="ARBA00005254"/>
    </source>
</evidence>
<keyword evidence="3" id="KW-0413">Isomerase</keyword>
<dbReference type="Gene3D" id="1.10.12.10">
    <property type="entry name" value="Lyase 2-enoyl-coa Hydratase, Chain A, domain 2"/>
    <property type="match status" value="1"/>
</dbReference>
<dbReference type="InterPro" id="IPR029045">
    <property type="entry name" value="ClpP/crotonase-like_dom_sf"/>
</dbReference>
<proteinExistence type="inferred from homology"/>
<dbReference type="AlphaFoldDB" id="A0A075HE88"/>
<name>A0A075HE88_9EURY</name>
<dbReference type="GO" id="GO:0016853">
    <property type="term" value="F:isomerase activity"/>
    <property type="evidence" value="ECO:0007669"/>
    <property type="project" value="UniProtKB-KW"/>
</dbReference>
<organism evidence="3">
    <name type="scientific">uncultured marine group II/III euryarchaeote KM3_66_F08</name>
    <dbReference type="NCBI Taxonomy" id="1456482"/>
    <lineage>
        <taxon>Archaea</taxon>
        <taxon>Methanobacteriati</taxon>
        <taxon>Methanobacteriota</taxon>
        <taxon>environmental samples</taxon>
    </lineage>
</organism>
<dbReference type="PANTHER" id="PTHR11941:SF54">
    <property type="entry name" value="ENOYL-COA HYDRATASE, MITOCHONDRIAL"/>
    <property type="match status" value="1"/>
</dbReference>
<evidence type="ECO:0000313" key="3">
    <source>
        <dbReference type="EMBL" id="AIF14244.1"/>
    </source>
</evidence>
<dbReference type="EC" id="4.2.1.55" evidence="3"/>
<comment type="similarity">
    <text evidence="1">Belongs to the enoyl-CoA hydratase/isomerase family.</text>
</comment>
<dbReference type="EMBL" id="KF900996">
    <property type="protein sequence ID" value="AIF14244.1"/>
    <property type="molecule type" value="Genomic_DNA"/>
</dbReference>
<dbReference type="FunFam" id="1.10.12.10:FF:000001">
    <property type="entry name" value="Probable enoyl-CoA hydratase, mitochondrial"/>
    <property type="match status" value="1"/>
</dbReference>
<sequence length="112" mass="12405">MARLLGYGKAIEMVMTGEMVSGTEAYRIGLVNRLCEPEELQNTTMQLATTLATKSPLTLKSAKEAVRGALEHGMAEGLEHERDLFCALFDTEDMEIGVNAFLNRENPEWKGL</sequence>
<keyword evidence="2 3" id="KW-0456">Lyase</keyword>
<gene>
    <name evidence="3" type="primary">crt</name>
</gene>
<reference evidence="3" key="1">
    <citation type="journal article" date="2014" name="Genome Biol. Evol.">
        <title>Pangenome evidence for extensive interdomain horizontal transfer affecting lineage core and shell genes in uncultured planktonic thaumarchaeota and euryarchaeota.</title>
        <authorList>
            <person name="Deschamps P."/>
            <person name="Zivanovic Y."/>
            <person name="Moreira D."/>
            <person name="Rodriguez-Valera F."/>
            <person name="Lopez-Garcia P."/>
        </authorList>
    </citation>
    <scope>NUCLEOTIDE SEQUENCE</scope>
</reference>
<dbReference type="InterPro" id="IPR014748">
    <property type="entry name" value="Enoyl-CoA_hydra_C"/>
</dbReference>
<evidence type="ECO:0000256" key="2">
    <source>
        <dbReference type="ARBA" id="ARBA00023239"/>
    </source>
</evidence>